<protein>
    <recommendedName>
        <fullName evidence="2">peptidylprolyl isomerase</fullName>
        <ecNumber evidence="2">5.2.1.8</ecNumber>
    </recommendedName>
</protein>
<evidence type="ECO:0000256" key="6">
    <source>
        <dbReference type="ARBA" id="ARBA00023235"/>
    </source>
</evidence>
<dbReference type="InterPro" id="IPR002130">
    <property type="entry name" value="Cyclophilin-type_PPIase_dom"/>
</dbReference>
<keyword evidence="4" id="KW-0802">TPR repeat</keyword>
<evidence type="ECO:0000259" key="7">
    <source>
        <dbReference type="PROSITE" id="PS50072"/>
    </source>
</evidence>
<dbReference type="GO" id="GO:0005737">
    <property type="term" value="C:cytoplasm"/>
    <property type="evidence" value="ECO:0007669"/>
    <property type="project" value="TreeGrafter"/>
</dbReference>
<dbReference type="Pfam" id="PF00160">
    <property type="entry name" value="Pro_isomerase"/>
    <property type="match status" value="1"/>
</dbReference>
<evidence type="ECO:0000256" key="4">
    <source>
        <dbReference type="ARBA" id="ARBA00022803"/>
    </source>
</evidence>
<dbReference type="InterPro" id="IPR011990">
    <property type="entry name" value="TPR-like_helical_dom_sf"/>
</dbReference>
<evidence type="ECO:0000256" key="2">
    <source>
        <dbReference type="ARBA" id="ARBA00013194"/>
    </source>
</evidence>
<dbReference type="InterPro" id="IPR029000">
    <property type="entry name" value="Cyclophilin-like_dom_sf"/>
</dbReference>
<evidence type="ECO:0000313" key="9">
    <source>
        <dbReference type="Proteomes" id="UP000826195"/>
    </source>
</evidence>
<gene>
    <name evidence="8" type="ORF">KQX54_007430</name>
</gene>
<dbReference type="Gene3D" id="1.25.40.10">
    <property type="entry name" value="Tetratricopeptide repeat domain"/>
    <property type="match status" value="1"/>
</dbReference>
<evidence type="ECO:0000256" key="1">
    <source>
        <dbReference type="ARBA" id="ARBA00000971"/>
    </source>
</evidence>
<dbReference type="GO" id="GO:0016018">
    <property type="term" value="F:cyclosporin A binding"/>
    <property type="evidence" value="ECO:0007669"/>
    <property type="project" value="TreeGrafter"/>
</dbReference>
<evidence type="ECO:0000313" key="8">
    <source>
        <dbReference type="EMBL" id="KAH0549256.1"/>
    </source>
</evidence>
<comment type="catalytic activity">
    <reaction evidence="1">
        <text>[protein]-peptidylproline (omega=180) = [protein]-peptidylproline (omega=0)</text>
        <dbReference type="Rhea" id="RHEA:16237"/>
        <dbReference type="Rhea" id="RHEA-COMP:10747"/>
        <dbReference type="Rhea" id="RHEA-COMP:10748"/>
        <dbReference type="ChEBI" id="CHEBI:83833"/>
        <dbReference type="ChEBI" id="CHEBI:83834"/>
        <dbReference type="EC" id="5.2.1.8"/>
    </reaction>
</comment>
<comment type="caution">
    <text evidence="8">The sequence shown here is derived from an EMBL/GenBank/DDBJ whole genome shotgun (WGS) entry which is preliminary data.</text>
</comment>
<dbReference type="FunFam" id="1.25.40.10:FF:000029">
    <property type="entry name" value="peptidyl-prolyl cis-trans isomerase D"/>
    <property type="match status" value="1"/>
</dbReference>
<keyword evidence="9" id="KW-1185">Reference proteome</keyword>
<dbReference type="GO" id="GO:0006457">
    <property type="term" value="P:protein folding"/>
    <property type="evidence" value="ECO:0007669"/>
    <property type="project" value="TreeGrafter"/>
</dbReference>
<dbReference type="PANTHER" id="PTHR11071">
    <property type="entry name" value="PEPTIDYL-PROLYL CIS-TRANS ISOMERASE"/>
    <property type="match status" value="1"/>
</dbReference>
<dbReference type="SUPFAM" id="SSF48452">
    <property type="entry name" value="TPR-like"/>
    <property type="match status" value="1"/>
</dbReference>
<dbReference type="SUPFAM" id="SSF50891">
    <property type="entry name" value="Cyclophilin-like"/>
    <property type="match status" value="1"/>
</dbReference>
<dbReference type="Proteomes" id="UP000826195">
    <property type="component" value="Unassembled WGS sequence"/>
</dbReference>
<dbReference type="PROSITE" id="PS50072">
    <property type="entry name" value="CSA_PPIASE_2"/>
    <property type="match status" value="1"/>
</dbReference>
<dbReference type="EMBL" id="JAHXZJ010001864">
    <property type="protein sequence ID" value="KAH0549256.1"/>
    <property type="molecule type" value="Genomic_DNA"/>
</dbReference>
<dbReference type="PANTHER" id="PTHR11071:SF561">
    <property type="entry name" value="PEPTIDYL-PROLYL CIS-TRANS ISOMERASE D-RELATED"/>
    <property type="match status" value="1"/>
</dbReference>
<sequence length="377" mass="42742">MENILTDSSTTDSQQNPIVFLDIAIDNEKIGRIIIELFKHITPRTAENFRALCTGEKGIGINGKKLCYKGSVFHKIVPQFMIQGGDIINFDGTGGESIYGAHFEDENFKVQHSEKGLLSTVNKGKPHTNNSQFIITTETSGHLNNTNVVFGKVLRGMGIVQEISEGPIVKDKPLQISKIIDCGEIKGENWGIEENDGTVDVFPPFPEDWDYASKINASDIDYNYVHDVINKIKTSGNHYYGKKNYTTAERKYKKALGYYNWLTKNNIPEELKSILCSIRTSIMLNQSATKLKLLKYREALDLCNFVLSEDKTNTKALFRRSQAYIGLNDYETGLADLKQLQCIDPDNPEISREIDKVNKSITSYLNHEKQTFKRMFR</sequence>
<organism evidence="8 9">
    <name type="scientific">Cotesia glomerata</name>
    <name type="common">Lepidopteran parasitic wasp</name>
    <name type="synonym">Apanteles glomeratus</name>
    <dbReference type="NCBI Taxonomy" id="32391"/>
    <lineage>
        <taxon>Eukaryota</taxon>
        <taxon>Metazoa</taxon>
        <taxon>Ecdysozoa</taxon>
        <taxon>Arthropoda</taxon>
        <taxon>Hexapoda</taxon>
        <taxon>Insecta</taxon>
        <taxon>Pterygota</taxon>
        <taxon>Neoptera</taxon>
        <taxon>Endopterygota</taxon>
        <taxon>Hymenoptera</taxon>
        <taxon>Apocrita</taxon>
        <taxon>Ichneumonoidea</taxon>
        <taxon>Braconidae</taxon>
        <taxon>Microgastrinae</taxon>
        <taxon>Cotesia</taxon>
    </lineage>
</organism>
<accession>A0AAV7IAA8</accession>
<dbReference type="EC" id="5.2.1.8" evidence="2"/>
<dbReference type="FunFam" id="2.40.100.10:FF:000025">
    <property type="entry name" value="Peptidyl-prolyl cis-trans isomerase CYP19-2"/>
    <property type="match status" value="1"/>
</dbReference>
<keyword evidence="3" id="KW-0677">Repeat</keyword>
<name>A0AAV7IAA8_COTGL</name>
<keyword evidence="5" id="KW-0697">Rotamase</keyword>
<dbReference type="AlphaFoldDB" id="A0AAV7IAA8"/>
<keyword evidence="6" id="KW-0413">Isomerase</keyword>
<evidence type="ECO:0000256" key="5">
    <source>
        <dbReference type="ARBA" id="ARBA00023110"/>
    </source>
</evidence>
<feature type="domain" description="PPIase cyclophilin-type" evidence="7">
    <location>
        <begin position="20"/>
        <end position="184"/>
    </location>
</feature>
<proteinExistence type="predicted"/>
<reference evidence="8 9" key="1">
    <citation type="journal article" date="2021" name="J. Hered.">
        <title>A chromosome-level genome assembly of the parasitoid wasp, Cotesia glomerata (Hymenoptera: Braconidae).</title>
        <authorList>
            <person name="Pinto B.J."/>
            <person name="Weis J.J."/>
            <person name="Gamble T."/>
            <person name="Ode P.J."/>
            <person name="Paul R."/>
            <person name="Zaspel J.M."/>
        </authorList>
    </citation>
    <scope>NUCLEOTIDE SEQUENCE [LARGE SCALE GENOMIC DNA]</scope>
    <source>
        <strain evidence="8">CgM1</strain>
    </source>
</reference>
<dbReference type="PRINTS" id="PR00153">
    <property type="entry name" value="CSAPPISMRASE"/>
</dbReference>
<dbReference type="Gene3D" id="2.40.100.10">
    <property type="entry name" value="Cyclophilin-like"/>
    <property type="match status" value="1"/>
</dbReference>
<evidence type="ECO:0000256" key="3">
    <source>
        <dbReference type="ARBA" id="ARBA00022737"/>
    </source>
</evidence>
<dbReference type="GO" id="GO:0003755">
    <property type="term" value="F:peptidyl-prolyl cis-trans isomerase activity"/>
    <property type="evidence" value="ECO:0007669"/>
    <property type="project" value="UniProtKB-KW"/>
</dbReference>